<comment type="caution">
    <text evidence="1">The sequence shown here is derived from an EMBL/GenBank/DDBJ whole genome shotgun (WGS) entry which is preliminary data.</text>
</comment>
<keyword evidence="2" id="KW-1185">Reference proteome</keyword>
<organism evidence="1 2">
    <name type="scientific">Tetrapyrgos nigripes</name>
    <dbReference type="NCBI Taxonomy" id="182062"/>
    <lineage>
        <taxon>Eukaryota</taxon>
        <taxon>Fungi</taxon>
        <taxon>Dikarya</taxon>
        <taxon>Basidiomycota</taxon>
        <taxon>Agaricomycotina</taxon>
        <taxon>Agaricomycetes</taxon>
        <taxon>Agaricomycetidae</taxon>
        <taxon>Agaricales</taxon>
        <taxon>Marasmiineae</taxon>
        <taxon>Marasmiaceae</taxon>
        <taxon>Tetrapyrgos</taxon>
    </lineage>
</organism>
<dbReference type="Gene3D" id="3.50.50.60">
    <property type="entry name" value="FAD/NAD(P)-binding domain"/>
    <property type="match status" value="1"/>
</dbReference>
<dbReference type="InterPro" id="IPR036188">
    <property type="entry name" value="FAD/NAD-bd_sf"/>
</dbReference>
<dbReference type="AlphaFoldDB" id="A0A8H5CSS4"/>
<dbReference type="EMBL" id="JAACJM010000095">
    <property type="protein sequence ID" value="KAF5347376.1"/>
    <property type="molecule type" value="Genomic_DNA"/>
</dbReference>
<evidence type="ECO:0000313" key="2">
    <source>
        <dbReference type="Proteomes" id="UP000559256"/>
    </source>
</evidence>
<dbReference type="OrthoDB" id="10051892at2759"/>
<sequence length="524" mass="59005">MRQRLLLRQTCVEDLKYLGQSRLECQKLQGTAVICGGSIAGLLAARVCHDHFANVIIIEPESWLSTVDAVREDAWRQDHPRTRVMQYRSLQGIQVLGFQGFYRLFPNFLEECKKSDIHVCRGDFRSSTWGNWTKTPHAEYGGNLPKTMFVGRPGLETLIRRLVLDTTKYPNIKQIIGTATGASRSSTSSERMEQVSVRKQDGSIVNIHAELIIDCTGPVSAGIKWLQREAFGHSVDGKYAKGTLPVEDLRVSYDQKINYSTLEFKVSKELGERLNVPGGWEGCGPIYNCFTDGLVESRSIYSQRIEGDIVQVCCGAWGIDDLPATLEEVKSYVRSLITDKPIPEWFFQFLDLLAEVDDVKHSRVRVPATNFNRFDKVPNLPSNWIALGDSVMRLNPVFGQGCTKALMGAVCLNTMLQKYGATALLSDFAQNFFKLQASKIGPIWEGVKLGDYTYQTTIPIKGETLSKGWLLRWYIRRLHILAFTDKQAGSALWHVKMFLAPPIDNLQFGLIVKVLWSALMRPNA</sequence>
<dbReference type="Proteomes" id="UP000559256">
    <property type="component" value="Unassembled WGS sequence"/>
</dbReference>
<name>A0A8H5CSS4_9AGAR</name>
<accession>A0A8H5CSS4</accession>
<dbReference type="SUPFAM" id="SSF51905">
    <property type="entry name" value="FAD/NAD(P)-binding domain"/>
    <property type="match status" value="1"/>
</dbReference>
<reference evidence="1 2" key="1">
    <citation type="journal article" date="2020" name="ISME J.">
        <title>Uncovering the hidden diversity of litter-decomposition mechanisms in mushroom-forming fungi.</title>
        <authorList>
            <person name="Floudas D."/>
            <person name="Bentzer J."/>
            <person name="Ahren D."/>
            <person name="Johansson T."/>
            <person name="Persson P."/>
            <person name="Tunlid A."/>
        </authorList>
    </citation>
    <scope>NUCLEOTIDE SEQUENCE [LARGE SCALE GENOMIC DNA]</scope>
    <source>
        <strain evidence="1 2">CBS 291.85</strain>
    </source>
</reference>
<proteinExistence type="predicted"/>
<protein>
    <submittedName>
        <fullName evidence="1">Uncharacterized protein</fullName>
    </submittedName>
</protein>
<evidence type="ECO:0000313" key="1">
    <source>
        <dbReference type="EMBL" id="KAF5347376.1"/>
    </source>
</evidence>
<gene>
    <name evidence="1" type="ORF">D9758_011287</name>
</gene>